<feature type="domain" description="Ig-like" evidence="17">
    <location>
        <begin position="241"/>
        <end position="334"/>
    </location>
</feature>
<feature type="domain" description="Fibronectin type-III" evidence="18">
    <location>
        <begin position="655"/>
        <end position="749"/>
    </location>
</feature>
<protein>
    <recommendedName>
        <fullName evidence="13">Cell adhesion molecule-related/down-regulated by oncogenes</fullName>
    </recommendedName>
</protein>
<dbReference type="FunFam" id="2.60.40.10:FF:000004">
    <property type="entry name" value="DCC isoform 1"/>
    <property type="match status" value="1"/>
</dbReference>
<feature type="compositionally biased region" description="Polar residues" evidence="14">
    <location>
        <begin position="1174"/>
        <end position="1188"/>
    </location>
</feature>
<dbReference type="PROSITE" id="PS50835">
    <property type="entry name" value="IG_LIKE"/>
    <property type="match status" value="4"/>
</dbReference>
<dbReference type="SMART" id="SM00409">
    <property type="entry name" value="IG"/>
    <property type="match status" value="4"/>
</dbReference>
<evidence type="ECO:0000256" key="13">
    <source>
        <dbReference type="ARBA" id="ARBA00069893"/>
    </source>
</evidence>
<dbReference type="GO" id="GO:0005886">
    <property type="term" value="C:plasma membrane"/>
    <property type="evidence" value="ECO:0000318"/>
    <property type="project" value="GO_Central"/>
</dbReference>
<feature type="compositionally biased region" description="Low complexity" evidence="14">
    <location>
        <begin position="442"/>
        <end position="451"/>
    </location>
</feature>
<keyword evidence="6 16" id="KW-0732">Signal</keyword>
<feature type="domain" description="Fibronectin type-III" evidence="18">
    <location>
        <begin position="958"/>
        <end position="1056"/>
    </location>
</feature>
<feature type="region of interest" description="Disordered" evidence="14">
    <location>
        <begin position="1045"/>
        <end position="1088"/>
    </location>
</feature>
<dbReference type="FunFam" id="2.60.40.10:FF:000551">
    <property type="entry name" value="Protogenin A"/>
    <property type="match status" value="1"/>
</dbReference>
<dbReference type="FunFam" id="2.60.40.10:FF:000133">
    <property type="entry name" value="Neogenin isoform 1"/>
    <property type="match status" value="1"/>
</dbReference>
<evidence type="ECO:0000256" key="5">
    <source>
        <dbReference type="ARBA" id="ARBA00022692"/>
    </source>
</evidence>
<dbReference type="InterPro" id="IPR013098">
    <property type="entry name" value="Ig_I-set"/>
</dbReference>
<feature type="region of interest" description="Disordered" evidence="14">
    <location>
        <begin position="442"/>
        <end position="461"/>
    </location>
</feature>
<dbReference type="FunFam" id="2.60.40.10:FF:002430">
    <property type="entry name" value="Uncharacterized protein"/>
    <property type="match status" value="1"/>
</dbReference>
<accession>A0A9J7MKF1</accession>
<dbReference type="Gene3D" id="2.60.40.10">
    <property type="entry name" value="Immunoglobulins"/>
    <property type="match status" value="10"/>
</dbReference>
<feature type="compositionally biased region" description="Pro residues" evidence="14">
    <location>
        <begin position="1473"/>
        <end position="1484"/>
    </location>
</feature>
<evidence type="ECO:0000256" key="15">
    <source>
        <dbReference type="SAM" id="Phobius"/>
    </source>
</evidence>
<keyword evidence="19" id="KW-1185">Reference proteome</keyword>
<gene>
    <name evidence="20" type="primary">LOC118412265</name>
</gene>
<dbReference type="SMART" id="SM00060">
    <property type="entry name" value="FN3"/>
    <property type="match status" value="6"/>
</dbReference>
<dbReference type="Pfam" id="PF06583">
    <property type="entry name" value="Neogenin_C"/>
    <property type="match status" value="1"/>
</dbReference>
<dbReference type="InterPro" id="IPR003599">
    <property type="entry name" value="Ig_sub"/>
</dbReference>
<evidence type="ECO:0000256" key="3">
    <source>
        <dbReference type="ARBA" id="ARBA00009588"/>
    </source>
</evidence>
<evidence type="ECO:0000256" key="1">
    <source>
        <dbReference type="ARBA" id="ARBA00004236"/>
    </source>
</evidence>
<dbReference type="Proteomes" id="UP000001554">
    <property type="component" value="Chromosome 3"/>
</dbReference>
<dbReference type="PANTHER" id="PTHR44170:SF29">
    <property type="entry name" value="NEOGENIN"/>
    <property type="match status" value="1"/>
</dbReference>
<proteinExistence type="inferred from homology"/>
<dbReference type="SUPFAM" id="SSF48726">
    <property type="entry name" value="Immunoglobulin"/>
    <property type="match status" value="4"/>
</dbReference>
<evidence type="ECO:0000313" key="19">
    <source>
        <dbReference type="Proteomes" id="UP000001554"/>
    </source>
</evidence>
<feature type="compositionally biased region" description="Polar residues" evidence="14">
    <location>
        <begin position="1387"/>
        <end position="1402"/>
    </location>
</feature>
<keyword evidence="9 15" id="KW-0472">Membrane</keyword>
<evidence type="ECO:0000256" key="4">
    <source>
        <dbReference type="ARBA" id="ARBA00022475"/>
    </source>
</evidence>
<reference evidence="19" key="2">
    <citation type="journal article" date="2020" name="Nat. Ecol. Evol.">
        <title>Deeply conserved synteny resolves early events in vertebrate evolution.</title>
        <authorList>
            <person name="Simakov O."/>
            <person name="Marletaz F."/>
            <person name="Yue J.X."/>
            <person name="O'Connell B."/>
            <person name="Jenkins J."/>
            <person name="Brandt A."/>
            <person name="Calef R."/>
            <person name="Tung C.H."/>
            <person name="Huang T.K."/>
            <person name="Schmutz J."/>
            <person name="Satoh N."/>
            <person name="Yu J.K."/>
            <person name="Putnam N.H."/>
            <person name="Green R.E."/>
            <person name="Rokhsar D.S."/>
        </authorList>
    </citation>
    <scope>NUCLEOTIDE SEQUENCE [LARGE SCALE GENOMIC DNA]</scope>
    <source>
        <strain evidence="19">S238N-H82</strain>
    </source>
</reference>
<name>A0A9J7MKF1_BRAFL</name>
<dbReference type="CDD" id="cd00063">
    <property type="entry name" value="FN3"/>
    <property type="match status" value="6"/>
</dbReference>
<dbReference type="GO" id="GO:0098609">
    <property type="term" value="P:cell-cell adhesion"/>
    <property type="evidence" value="ECO:0000318"/>
    <property type="project" value="GO_Central"/>
</dbReference>
<dbReference type="Pfam" id="PF07679">
    <property type="entry name" value="I-set"/>
    <property type="match status" value="4"/>
</dbReference>
<feature type="domain" description="Ig-like" evidence="17">
    <location>
        <begin position="339"/>
        <end position="424"/>
    </location>
</feature>
<evidence type="ECO:0000256" key="10">
    <source>
        <dbReference type="ARBA" id="ARBA00023157"/>
    </source>
</evidence>
<dbReference type="InterPro" id="IPR010560">
    <property type="entry name" value="Neogenin_C"/>
</dbReference>
<keyword evidence="11" id="KW-0325">Glycoprotein</keyword>
<feature type="domain" description="Ig-like" evidence="17">
    <location>
        <begin position="55"/>
        <end position="124"/>
    </location>
</feature>
<keyword evidence="8 15" id="KW-1133">Transmembrane helix</keyword>
<dbReference type="GO" id="GO:0009986">
    <property type="term" value="C:cell surface"/>
    <property type="evidence" value="ECO:0000318"/>
    <property type="project" value="GO_Central"/>
</dbReference>
<organism evidence="19 20">
    <name type="scientific">Branchiostoma floridae</name>
    <name type="common">Florida lancelet</name>
    <name type="synonym">Amphioxus</name>
    <dbReference type="NCBI Taxonomy" id="7739"/>
    <lineage>
        <taxon>Eukaryota</taxon>
        <taxon>Metazoa</taxon>
        <taxon>Chordata</taxon>
        <taxon>Cephalochordata</taxon>
        <taxon>Leptocardii</taxon>
        <taxon>Amphioxiformes</taxon>
        <taxon>Branchiostomatidae</taxon>
        <taxon>Branchiostoma</taxon>
    </lineage>
</organism>
<evidence type="ECO:0000256" key="9">
    <source>
        <dbReference type="ARBA" id="ARBA00023136"/>
    </source>
</evidence>
<evidence type="ECO:0000313" key="20">
    <source>
        <dbReference type="RefSeq" id="XP_035670892.1"/>
    </source>
</evidence>
<evidence type="ECO:0000259" key="18">
    <source>
        <dbReference type="PROSITE" id="PS50853"/>
    </source>
</evidence>
<dbReference type="FunFam" id="2.60.40.10:FF:000273">
    <property type="entry name" value="contactin-3 isoform X1"/>
    <property type="match status" value="1"/>
</dbReference>
<dbReference type="FunFam" id="2.60.40.10:FF:000189">
    <property type="entry name" value="Neogenin isoform 3"/>
    <property type="match status" value="1"/>
</dbReference>
<dbReference type="InterPro" id="IPR036116">
    <property type="entry name" value="FN3_sf"/>
</dbReference>
<dbReference type="GeneID" id="118412265"/>
<reference evidence="20" key="1">
    <citation type="journal article" date="2016" name="Genome Biol. Evol.">
        <title>Conserved non-coding elements in the most distant genera of cephalochordates: the Goldilocks principle.</title>
        <authorList>
            <person name="Yue J.X."/>
            <person name="Kozmikova I."/>
            <person name="Ono H."/>
            <person name="Nossa C.W."/>
            <person name="Kozmik Z."/>
            <person name="Putnam N.H."/>
            <person name="Yu J.K."/>
            <person name="Holland L.Z."/>
        </authorList>
    </citation>
    <scope>NUCLEOTIDE SEQUENCE</scope>
</reference>
<feature type="compositionally biased region" description="Pro residues" evidence="14">
    <location>
        <begin position="1419"/>
        <end position="1428"/>
    </location>
</feature>
<keyword evidence="7" id="KW-0677">Repeat</keyword>
<dbReference type="KEGG" id="bfo:118412265"/>
<feature type="domain" description="Ig-like" evidence="17">
    <location>
        <begin position="141"/>
        <end position="230"/>
    </location>
</feature>
<keyword evidence="4" id="KW-1003">Cell membrane</keyword>
<feature type="compositionally biased region" description="Basic and acidic residues" evidence="14">
    <location>
        <begin position="1141"/>
        <end position="1158"/>
    </location>
</feature>
<dbReference type="InterPro" id="IPR003598">
    <property type="entry name" value="Ig_sub2"/>
</dbReference>
<evidence type="ECO:0000256" key="6">
    <source>
        <dbReference type="ARBA" id="ARBA00022729"/>
    </source>
</evidence>
<dbReference type="InterPro" id="IPR013783">
    <property type="entry name" value="Ig-like_fold"/>
</dbReference>
<feature type="compositionally biased region" description="Low complexity" evidence="14">
    <location>
        <begin position="1446"/>
        <end position="1472"/>
    </location>
</feature>
<evidence type="ECO:0000256" key="8">
    <source>
        <dbReference type="ARBA" id="ARBA00022989"/>
    </source>
</evidence>
<keyword evidence="10" id="KW-1015">Disulfide bond</keyword>
<evidence type="ECO:0000256" key="16">
    <source>
        <dbReference type="SAM" id="SignalP"/>
    </source>
</evidence>
<feature type="transmembrane region" description="Helical" evidence="15">
    <location>
        <begin position="1097"/>
        <end position="1122"/>
    </location>
</feature>
<sequence length="1520" mass="168840">MASPRRGEGVRWTFSTAICVLLAVSALGDVRQFSEFYFANEPQDMTVERDVPTMFNCMAIGNPKPTIEWKKDGTFLNLFGEMRRSILNNGSLRFSNIIHNKNEKPDEGLYQCVASVDSLGTIVSRMARLQVASLSRFEREPQATSVHMEENLRLECRIQGSPKPDIRWLKDGQDIEHDLFEPYIQAERGITILPSGALEIAYVQFTDAGRYKCVAVNAARERESAEVEVSVLPALEQVKEPELIVLPEDMTVLEGETVVLECVVNAMPEADVIWSFGGQDIDTGTDSVDRSGSRHSILGVSNLRIENARESDSGMYRCTGENDHGSVTASAQLIVNVPPKFMTTPSNTYAHERSDIEFECDVYAKPAPQISWIKNGDTVIPSDYFQIQNGQNLRILGLVRSDEGMYQCVATNEYGSIQSSAQLIIVDPDVPLPTMHYSLTTPTPTAAAETPTPHPVPSGPRDVVAVTVSTRFVALSWRMPAETHGEIVACSVYFKQEGSNRERVVNTTRYNLEEVDVRDLQPSTSYVFRVVAYNANGPGESSDPIYVQTQPEVHVPGPATSLQAESVSPVAITVSWQPPTQRNGVILNYKLYYVEMAAGPLNEGSVDVSGLSHTLNGLKKYTEYSFRVVAYNQHGPGMSTEEVIVRTLSDIPSQPPTNATLEPQSSTSILVKWNPPPRDSHNGIISSYKIRYKKSGARRGRVVETGGNMRQYLLNGLEKGSQYSIRISAQTVNGSGPPTEWHVAETPENDLDESKVPQQPSSLHVRPLTHSIVVSWTPPLDTNIMIRGYIIGYGKGFPDEYRVVVDGKTRYFTIENLEAASLYVIKVRAYNQLGEGIPIYENTYTRPKTTPEPTTPMMPPVGVKAEVKSPQAAKVTWADTTLTRNRITDNRYYTVRWMSLFPESKYFYANATSLEYIVTDLKPYTRYEFAVKVTKGRQESDYSMTVTNRTYEDKPKSPPRDLTVVGIEGNPGGVNLNWQPPAKSNGPITGYIIFYTTDPLLNDADWVFDPIMEGDKLTYTVKQLTPNTKYYFKIQARNSMGISPISPIMEYQTPPGGNSYNPKEVGKGEESNSGGAGRSTNSPSNQSSGGFTLTDTMLWIIIACVVTVTVTIIFIIVTFILCRRRNGDNNKNKNKKRGQYKGRDNGKRKGPHKDVKPPDLWIHHEQMELKSMDKSSPQPGEMTNTPIPRNSAEMKPVDQQPMDGPQMDRRRNSFVGTDEDDLDYSSIPPVRRPPFKPKPIMIPVDHQPPPPRDPMFHIIQPMIYYDLEYFRPSRPPSYSMSTFKPLSSSQPLSDKSHFYHTLEPISASQPSIATSVTLNHPDQRPVSPSRPLYPRTQYSANIPRSVSVEPSPMNDVADYPPPPLSDHEIHTPGSTVSGHSYLHTPHTPHTPSERSYTPSSEARSLGARPAHPLKSFSVPGPPPPPPYNSLPTTPQSSHLSEPKPGPSSTLSTPLSTPSKPQTPADMYPDPQTLQPPPPPLPEAPPGSEHSYEDDDLTTEMANLEGLMRDLNAITQSELNC</sequence>
<dbReference type="GO" id="GO:0007411">
    <property type="term" value="P:axon guidance"/>
    <property type="evidence" value="ECO:0000318"/>
    <property type="project" value="GO_Central"/>
</dbReference>
<feature type="compositionally biased region" description="Polar residues" evidence="14">
    <location>
        <begin position="654"/>
        <end position="669"/>
    </location>
</feature>
<feature type="compositionally biased region" description="Polar residues" evidence="14">
    <location>
        <begin position="1078"/>
        <end position="1088"/>
    </location>
</feature>
<feature type="domain" description="Fibronectin type-III" evidence="18">
    <location>
        <begin position="859"/>
        <end position="953"/>
    </location>
</feature>
<evidence type="ECO:0000256" key="12">
    <source>
        <dbReference type="ARBA" id="ARBA00023319"/>
    </source>
</evidence>
<dbReference type="FunFam" id="2.60.40.10:FF:000216">
    <property type="entry name" value="neogenin isoform X1"/>
    <property type="match status" value="1"/>
</dbReference>
<feature type="signal peptide" evidence="16">
    <location>
        <begin position="1"/>
        <end position="28"/>
    </location>
</feature>
<feature type="region of interest" description="Disordered" evidence="14">
    <location>
        <begin position="654"/>
        <end position="674"/>
    </location>
</feature>
<evidence type="ECO:0000256" key="14">
    <source>
        <dbReference type="SAM" id="MobiDB-lite"/>
    </source>
</evidence>
<feature type="chain" id="PRO_5039937057" description="Cell adhesion molecule-related/down-regulated by oncogenes" evidence="16">
    <location>
        <begin position="29"/>
        <end position="1520"/>
    </location>
</feature>
<feature type="domain" description="Fibronectin type-III" evidence="18">
    <location>
        <begin position="756"/>
        <end position="853"/>
    </location>
</feature>
<feature type="region of interest" description="Disordered" evidence="14">
    <location>
        <begin position="1170"/>
        <end position="1239"/>
    </location>
</feature>
<dbReference type="PROSITE" id="PS50853">
    <property type="entry name" value="FN3"/>
    <property type="match status" value="6"/>
</dbReference>
<dbReference type="InterPro" id="IPR036179">
    <property type="entry name" value="Ig-like_dom_sf"/>
</dbReference>
<dbReference type="SMART" id="SM00408">
    <property type="entry name" value="IGc2"/>
    <property type="match status" value="4"/>
</dbReference>
<evidence type="ECO:0000256" key="11">
    <source>
        <dbReference type="ARBA" id="ARBA00023180"/>
    </source>
</evidence>
<dbReference type="OrthoDB" id="114660at2759"/>
<dbReference type="InterPro" id="IPR003961">
    <property type="entry name" value="FN3_dom"/>
</dbReference>
<feature type="region of interest" description="Disordered" evidence="14">
    <location>
        <begin position="1126"/>
        <end position="1158"/>
    </location>
</feature>
<dbReference type="Pfam" id="PF00041">
    <property type="entry name" value="fn3"/>
    <property type="match status" value="5"/>
</dbReference>
<keyword evidence="12" id="KW-0393">Immunoglobulin domain</keyword>
<feature type="region of interest" description="Disordered" evidence="14">
    <location>
        <begin position="1315"/>
        <end position="1495"/>
    </location>
</feature>
<feature type="compositionally biased region" description="Polar residues" evidence="14">
    <location>
        <begin position="1429"/>
        <end position="1439"/>
    </location>
</feature>
<dbReference type="PRINTS" id="PR00014">
    <property type="entry name" value="FNTYPEIII"/>
</dbReference>
<feature type="domain" description="Fibronectin type-III" evidence="18">
    <location>
        <begin position="558"/>
        <end position="650"/>
    </location>
</feature>
<evidence type="ECO:0000256" key="7">
    <source>
        <dbReference type="ARBA" id="ARBA00022737"/>
    </source>
</evidence>
<dbReference type="GO" id="GO:0001764">
    <property type="term" value="P:neuron migration"/>
    <property type="evidence" value="ECO:0000318"/>
    <property type="project" value="GO_Central"/>
</dbReference>
<evidence type="ECO:0000256" key="2">
    <source>
        <dbReference type="ARBA" id="ARBA00004479"/>
    </source>
</evidence>
<dbReference type="SUPFAM" id="SSF49265">
    <property type="entry name" value="Fibronectin type III"/>
    <property type="match status" value="3"/>
</dbReference>
<dbReference type="PANTHER" id="PTHR44170">
    <property type="entry name" value="PROTEIN SIDEKICK"/>
    <property type="match status" value="1"/>
</dbReference>
<comment type="similarity">
    <text evidence="3">Belongs to the immunoglobulin superfamily. DCC family.</text>
</comment>
<reference evidence="20" key="3">
    <citation type="submission" date="2025-08" db="UniProtKB">
        <authorList>
            <consortium name="RefSeq"/>
        </authorList>
    </citation>
    <scope>IDENTIFICATION</scope>
</reference>
<dbReference type="OMA" id="NDVGNTQ"/>
<dbReference type="InterPro" id="IPR007110">
    <property type="entry name" value="Ig-like_dom"/>
</dbReference>
<comment type="subcellular location">
    <subcellularLocation>
        <location evidence="1">Cell membrane</location>
    </subcellularLocation>
    <subcellularLocation>
        <location evidence="2">Membrane</location>
        <topology evidence="2">Single-pass type I membrane protein</topology>
    </subcellularLocation>
</comment>
<evidence type="ECO:0000259" key="17">
    <source>
        <dbReference type="PROSITE" id="PS50835"/>
    </source>
</evidence>
<dbReference type="RefSeq" id="XP_035670892.1">
    <property type="nucleotide sequence ID" value="XM_035814999.1"/>
</dbReference>
<dbReference type="FunFam" id="2.60.40.10:FF:000032">
    <property type="entry name" value="palladin isoform X1"/>
    <property type="match status" value="1"/>
</dbReference>
<keyword evidence="5 15" id="KW-0812">Transmembrane</keyword>
<dbReference type="FunFam" id="2.60.40.10:FF:000106">
    <property type="entry name" value="Neogenin isoform 1"/>
    <property type="match status" value="1"/>
</dbReference>
<feature type="domain" description="Fibronectin type-III" evidence="18">
    <location>
        <begin position="459"/>
        <end position="552"/>
    </location>
</feature>